<comment type="caution">
    <text evidence="2">The sequence shown here is derived from an EMBL/GenBank/DDBJ whole genome shotgun (WGS) entry which is preliminary data.</text>
</comment>
<protein>
    <submittedName>
        <fullName evidence="2">Uncharacterized protein</fullName>
    </submittedName>
</protein>
<dbReference type="RefSeq" id="WP_344678069.1">
    <property type="nucleotide sequence ID" value="NZ_BAAAUX010000004.1"/>
</dbReference>
<dbReference type="EMBL" id="BAAAUX010000004">
    <property type="protein sequence ID" value="GAA2777844.1"/>
    <property type="molecule type" value="Genomic_DNA"/>
</dbReference>
<evidence type="ECO:0000313" key="2">
    <source>
        <dbReference type="EMBL" id="GAA2777844.1"/>
    </source>
</evidence>
<evidence type="ECO:0000256" key="1">
    <source>
        <dbReference type="SAM" id="Phobius"/>
    </source>
</evidence>
<reference evidence="2 3" key="1">
    <citation type="journal article" date="2019" name="Int. J. Syst. Evol. Microbiol.">
        <title>The Global Catalogue of Microorganisms (GCM) 10K type strain sequencing project: providing services to taxonomists for standard genome sequencing and annotation.</title>
        <authorList>
            <consortium name="The Broad Institute Genomics Platform"/>
            <consortium name="The Broad Institute Genome Sequencing Center for Infectious Disease"/>
            <person name="Wu L."/>
            <person name="Ma J."/>
        </authorList>
    </citation>
    <scope>NUCLEOTIDE SEQUENCE [LARGE SCALE GENOMIC DNA]</scope>
    <source>
        <strain evidence="2 3">JCM 9383</strain>
    </source>
</reference>
<proteinExistence type="predicted"/>
<accession>A0ABN3V4B5</accession>
<organism evidence="2 3">
    <name type="scientific">Saccharopolyspora taberi</name>
    <dbReference type="NCBI Taxonomy" id="60895"/>
    <lineage>
        <taxon>Bacteria</taxon>
        <taxon>Bacillati</taxon>
        <taxon>Actinomycetota</taxon>
        <taxon>Actinomycetes</taxon>
        <taxon>Pseudonocardiales</taxon>
        <taxon>Pseudonocardiaceae</taxon>
        <taxon>Saccharopolyspora</taxon>
    </lineage>
</organism>
<keyword evidence="1" id="KW-0812">Transmembrane</keyword>
<feature type="transmembrane region" description="Helical" evidence="1">
    <location>
        <begin position="57"/>
        <end position="78"/>
    </location>
</feature>
<evidence type="ECO:0000313" key="3">
    <source>
        <dbReference type="Proteomes" id="UP001500979"/>
    </source>
</evidence>
<name>A0ABN3V4B5_9PSEU</name>
<gene>
    <name evidence="2" type="ORF">GCM10010470_08750</name>
</gene>
<keyword evidence="1" id="KW-1133">Transmembrane helix</keyword>
<keyword evidence="3" id="KW-1185">Reference proteome</keyword>
<sequence length="336" mass="35537">MPDAGENSGKSGGTRNELNGNVRGNAFQIGHVHGNINLHTASSKSSAKNSSSDDTDAFFGCLGCSVLVIVLIVIVLLVSMCGRGSDIPDESDPWPPGAKADRVLATVVDGLRSCARAVVLEPANCPQAESSPGSEVSDVEWKLHGFPEDGARIVYHESRFHVYGTAVMTVAYKDVMGSSFYTVEAPYLAEVSQDGTGLLSMKAREGEPPHPVLKRDPGVRDEEAARVLRAAFDRCVATPRSPMGPECPVSGIGNTPATDDGRWSLVGDPALNTRRQFDPGTGLISVVGSYAATFEHEGLFSERLTTPKNGNYRAKLMAGADGLEVLQIESCVDCGG</sequence>
<keyword evidence="1" id="KW-0472">Membrane</keyword>
<dbReference type="Proteomes" id="UP001500979">
    <property type="component" value="Unassembled WGS sequence"/>
</dbReference>